<dbReference type="GO" id="GO:0016811">
    <property type="term" value="F:hydrolase activity, acting on carbon-nitrogen (but not peptide) bonds, in linear amides"/>
    <property type="evidence" value="ECO:0007669"/>
    <property type="project" value="InterPro"/>
</dbReference>
<dbReference type="Proteomes" id="UP000244248">
    <property type="component" value="Unassembled WGS sequence"/>
</dbReference>
<gene>
    <name evidence="6" type="ORF">CJD38_17225</name>
</gene>
<dbReference type="SUPFAM" id="SSF53187">
    <property type="entry name" value="Zn-dependent exopeptidases"/>
    <property type="match status" value="1"/>
</dbReference>
<evidence type="ECO:0000256" key="4">
    <source>
        <dbReference type="ARBA" id="ARBA00022833"/>
    </source>
</evidence>
<evidence type="ECO:0000256" key="2">
    <source>
        <dbReference type="ARBA" id="ARBA00022723"/>
    </source>
</evidence>
<keyword evidence="3" id="KW-0378">Hydrolase</keyword>
<dbReference type="GO" id="GO:0016788">
    <property type="term" value="F:hydrolase activity, acting on ester bonds"/>
    <property type="evidence" value="ECO:0007669"/>
    <property type="project" value="InterPro"/>
</dbReference>
<protein>
    <submittedName>
        <fullName evidence="6">Succinylglutamate desuccinylase</fullName>
    </submittedName>
</protein>
<dbReference type="Pfam" id="PF24827">
    <property type="entry name" value="AstE_AspA_cat"/>
    <property type="match status" value="1"/>
</dbReference>
<evidence type="ECO:0000256" key="1">
    <source>
        <dbReference type="ARBA" id="ARBA00001947"/>
    </source>
</evidence>
<name>A0A2T5MBG7_9GAMM</name>
<dbReference type="InterPro" id="IPR043795">
    <property type="entry name" value="N-alpha-Ac-DABA-like"/>
</dbReference>
<evidence type="ECO:0000259" key="5">
    <source>
        <dbReference type="Pfam" id="PF24827"/>
    </source>
</evidence>
<dbReference type="PANTHER" id="PTHR37326">
    <property type="entry name" value="BLL3975 PROTEIN"/>
    <property type="match status" value="1"/>
</dbReference>
<keyword evidence="7" id="KW-1185">Reference proteome</keyword>
<reference evidence="6 7" key="1">
    <citation type="submission" date="2018-04" db="EMBL/GenBank/DDBJ databases">
        <title>Novel species isolated from glacier.</title>
        <authorList>
            <person name="Liu Q."/>
            <person name="Xin Y.-H."/>
        </authorList>
    </citation>
    <scope>NUCLEOTIDE SEQUENCE [LARGE SCALE GENOMIC DNA]</scope>
    <source>
        <strain evidence="6 7">GT1R17</strain>
    </source>
</reference>
<comment type="cofactor">
    <cofactor evidence="1">
        <name>Zn(2+)</name>
        <dbReference type="ChEBI" id="CHEBI:29105"/>
    </cofactor>
</comment>
<keyword evidence="4" id="KW-0862">Zinc</keyword>
<dbReference type="OrthoDB" id="9782876at2"/>
<organism evidence="6 7">
    <name type="scientific">Stenotrophobium rhamnosiphilum</name>
    <dbReference type="NCBI Taxonomy" id="2029166"/>
    <lineage>
        <taxon>Bacteria</taxon>
        <taxon>Pseudomonadati</taxon>
        <taxon>Pseudomonadota</taxon>
        <taxon>Gammaproteobacteria</taxon>
        <taxon>Nevskiales</taxon>
        <taxon>Nevskiaceae</taxon>
        <taxon>Stenotrophobium</taxon>
    </lineage>
</organism>
<feature type="domain" description="Succinylglutamate desuccinylase/Aspartoacylase catalytic" evidence="5">
    <location>
        <begin position="56"/>
        <end position="238"/>
    </location>
</feature>
<dbReference type="EMBL" id="QANS01000008">
    <property type="protein sequence ID" value="PTU29095.1"/>
    <property type="molecule type" value="Genomic_DNA"/>
</dbReference>
<proteinExistence type="predicted"/>
<dbReference type="AlphaFoldDB" id="A0A2T5MBG7"/>
<dbReference type="GO" id="GO:0046872">
    <property type="term" value="F:metal ion binding"/>
    <property type="evidence" value="ECO:0007669"/>
    <property type="project" value="UniProtKB-KW"/>
</dbReference>
<evidence type="ECO:0000313" key="7">
    <source>
        <dbReference type="Proteomes" id="UP000244248"/>
    </source>
</evidence>
<dbReference type="InterPro" id="IPR055438">
    <property type="entry name" value="AstE_AspA_cat"/>
</dbReference>
<evidence type="ECO:0000256" key="3">
    <source>
        <dbReference type="ARBA" id="ARBA00022801"/>
    </source>
</evidence>
<dbReference type="InterPro" id="IPR053138">
    <property type="entry name" value="N-alpha-Ac-DABA_deacetylase"/>
</dbReference>
<keyword evidence="2" id="KW-0479">Metal-binding</keyword>
<dbReference type="PIRSF" id="PIRSF039012">
    <property type="entry name" value="ASP"/>
    <property type="match status" value="1"/>
</dbReference>
<dbReference type="Gene3D" id="3.40.630.10">
    <property type="entry name" value="Zn peptidases"/>
    <property type="match status" value="1"/>
</dbReference>
<evidence type="ECO:0000313" key="6">
    <source>
        <dbReference type="EMBL" id="PTU29095.1"/>
    </source>
</evidence>
<dbReference type="PANTHER" id="PTHR37326:SF2">
    <property type="entry name" value="SUCCINYLGLUTAMATE DESUCCINYLASE_ASPARTOACYLASE FAMILY PROTEIN"/>
    <property type="match status" value="1"/>
</dbReference>
<dbReference type="CDD" id="cd06251">
    <property type="entry name" value="M14_ASTE_ASPA-like"/>
    <property type="match status" value="1"/>
</dbReference>
<sequence>MADVESPTRPIVTEPFEIAGQRIAPGESRIVHIPVANTYTNTPVTLPVRVVRGKKPGPVMFVSAALHGDEIIGVEIIRRLLRLRELRERDELCGTILAVPVVNVPAFLQQSRYLPDRRDLNRSFPGSETGSLAARLANLFLKEVVGKSAYGIDLHTGAIHRPNLPQIRADLSNPETLRLAHVFGVPLMLNSTPTKGTLREHTTKKGVPVLLYESSEALRFDEQCIRIGVQGVMNVMAELGMVSRVSAEPSRTVASVVARSSAWVRSPASGILRAQTKLGELVRVGQVLGVVGEPFGELETPVVSGAEGIVIGRLKLPLVNEGDALFHVARFEDPEAAAQAVRLLRAEISMWEVEEPPIV</sequence>
<comment type="caution">
    <text evidence="6">The sequence shown here is derived from an EMBL/GenBank/DDBJ whole genome shotgun (WGS) entry which is preliminary data.</text>
</comment>
<accession>A0A2T5MBG7</accession>